<dbReference type="SMART" id="SM01006">
    <property type="entry name" value="AlcB"/>
    <property type="match status" value="1"/>
</dbReference>
<protein>
    <submittedName>
        <fullName evidence="3">N6-hydroxylysine acetyl transferase</fullName>
    </submittedName>
</protein>
<dbReference type="Gene3D" id="3.40.630.30">
    <property type="match status" value="1"/>
</dbReference>
<evidence type="ECO:0000313" key="4">
    <source>
        <dbReference type="Proteomes" id="UP000001036"/>
    </source>
</evidence>
<dbReference type="EMBL" id="CP000934">
    <property type="protein sequence ID" value="ACE82636.1"/>
    <property type="molecule type" value="Genomic_DNA"/>
</dbReference>
<dbReference type="eggNOG" id="COG1670">
    <property type="taxonomic scope" value="Bacteria"/>
</dbReference>
<dbReference type="SUPFAM" id="SSF55729">
    <property type="entry name" value="Acyl-CoA N-acyltransferases (Nat)"/>
    <property type="match status" value="1"/>
</dbReference>
<dbReference type="PANTHER" id="PTHR31438">
    <property type="entry name" value="LYSINE N-ACYLTRANSFERASE C17G9.06C-RELATED"/>
    <property type="match status" value="1"/>
</dbReference>
<feature type="domain" description="Acyltransferase MbtK/IucB-like conserved" evidence="2">
    <location>
        <begin position="174"/>
        <end position="221"/>
    </location>
</feature>
<dbReference type="RefSeq" id="WP_012487480.1">
    <property type="nucleotide sequence ID" value="NC_010995.1"/>
</dbReference>
<dbReference type="PANTHER" id="PTHR31438:SF1">
    <property type="entry name" value="LYSINE N-ACYLTRANSFERASE C17G9.06C-RELATED"/>
    <property type="match status" value="1"/>
</dbReference>
<dbReference type="OrthoDB" id="9087497at2"/>
<name>B3PGL2_CELJU</name>
<keyword evidence="4" id="KW-1185">Reference proteome</keyword>
<accession>B3PGL2</accession>
<evidence type="ECO:0000259" key="2">
    <source>
        <dbReference type="SMART" id="SM01006"/>
    </source>
</evidence>
<sequence length="349" mass="40951">MSRLPIKKVLDEQEKLTGTYISYCRGIPVTVYYHNQVLTVKPTPHSKQQIWSWQPETGILATEEGDYDGLLPILESLFGQIPLPDRIYLTLSASLQSLLLQSGMVHISPTGKMVISRDIFWQLNDLWLTFPSSPYPQQLIMGNAQCRHPIRPAKKTGTLYRRFIPWLSQTLSFRALDIKEDLIDFHRWMHNPQVAEFWQQADSCETLSDYLQTLEQDAHCQTIIGCFDEKPFAYFEIYWAKEDRIAPFYIPDDYDRGWHLLVGEEAYRGKDWFCAWFPSLQHYLFLDDSRTQRIVAEPRHDNIKLIRNAHKFGFGTIKTFEFPHKKAQLLMLLRENFFQGNHIHPSILL</sequence>
<proteinExistence type="predicted"/>
<dbReference type="STRING" id="498211.CJA_1863"/>
<dbReference type="GO" id="GO:0016410">
    <property type="term" value="F:N-acyltransferase activity"/>
    <property type="evidence" value="ECO:0007669"/>
    <property type="project" value="TreeGrafter"/>
</dbReference>
<dbReference type="GO" id="GO:0019290">
    <property type="term" value="P:siderophore biosynthetic process"/>
    <property type="evidence" value="ECO:0007669"/>
    <property type="project" value="InterPro"/>
</dbReference>
<dbReference type="InterPro" id="IPR016181">
    <property type="entry name" value="Acyl_CoA_acyltransferase"/>
</dbReference>
<evidence type="ECO:0000256" key="1">
    <source>
        <dbReference type="ARBA" id="ARBA00004924"/>
    </source>
</evidence>
<gene>
    <name evidence="3" type="primary">vbsA</name>
    <name evidence="3" type="ordered locus">CJA_1863</name>
</gene>
<dbReference type="AlphaFoldDB" id="B3PGL2"/>
<comment type="pathway">
    <text evidence="1">Siderophore biosynthesis.</text>
</comment>
<dbReference type="InterPro" id="IPR019432">
    <property type="entry name" value="Acyltransferase_MbtK/IucB-like"/>
</dbReference>
<dbReference type="Proteomes" id="UP000001036">
    <property type="component" value="Chromosome"/>
</dbReference>
<dbReference type="KEGG" id="cja:CJA_1863"/>
<reference evidence="3 4" key="1">
    <citation type="journal article" date="2008" name="J. Bacteriol.">
        <title>Insights into plant cell wall degradation from the genome sequence of the soil bacterium Cellvibrio japonicus.</title>
        <authorList>
            <person name="Deboy R.T."/>
            <person name="Mongodin E.F."/>
            <person name="Fouts D.E."/>
            <person name="Tailford L.E."/>
            <person name="Khouri H."/>
            <person name="Emerson J.B."/>
            <person name="Mohamoud Y."/>
            <person name="Watkins K."/>
            <person name="Henrissat B."/>
            <person name="Gilbert H.J."/>
            <person name="Nelson K.E."/>
        </authorList>
    </citation>
    <scope>NUCLEOTIDE SEQUENCE [LARGE SCALE GENOMIC DNA]</scope>
    <source>
        <strain evidence="3 4">Ueda107</strain>
    </source>
</reference>
<organism evidence="3 4">
    <name type="scientific">Cellvibrio japonicus (strain Ueda107)</name>
    <name type="common">Pseudomonas fluorescens subsp. cellulosa</name>
    <dbReference type="NCBI Taxonomy" id="498211"/>
    <lineage>
        <taxon>Bacteria</taxon>
        <taxon>Pseudomonadati</taxon>
        <taxon>Pseudomonadota</taxon>
        <taxon>Gammaproteobacteria</taxon>
        <taxon>Cellvibrionales</taxon>
        <taxon>Cellvibrionaceae</taxon>
        <taxon>Cellvibrio</taxon>
    </lineage>
</organism>
<dbReference type="Pfam" id="PF13523">
    <property type="entry name" value="Acetyltransf_8"/>
    <property type="match status" value="1"/>
</dbReference>
<keyword evidence="3" id="KW-0808">Transferase</keyword>
<evidence type="ECO:0000313" key="3">
    <source>
        <dbReference type="EMBL" id="ACE82636.1"/>
    </source>
</evidence>
<dbReference type="HOGENOM" id="CLU_039848_0_0_6"/>